<comment type="caution">
    <text evidence="2">The sequence shown here is derived from an EMBL/GenBank/DDBJ whole genome shotgun (WGS) entry which is preliminary data.</text>
</comment>
<dbReference type="RefSeq" id="WP_129984963.1">
    <property type="nucleotide sequence ID" value="NZ_SDPU01000001.1"/>
</dbReference>
<dbReference type="SUPFAM" id="SSF51445">
    <property type="entry name" value="(Trans)glycosidases"/>
    <property type="match status" value="1"/>
</dbReference>
<accession>A0A4Q5JAB2</accession>
<keyword evidence="3" id="KW-1185">Reference proteome</keyword>
<dbReference type="EMBL" id="SDPU01000001">
    <property type="protein sequence ID" value="RYU15680.1"/>
    <property type="molecule type" value="Genomic_DNA"/>
</dbReference>
<dbReference type="OrthoDB" id="9761577at2"/>
<dbReference type="SMART" id="SM00642">
    <property type="entry name" value="Aamy"/>
    <property type="match status" value="1"/>
</dbReference>
<dbReference type="Gene3D" id="1.10.150.200">
    <property type="entry name" value="Maltooligosyl trehalose synthase, domain 3"/>
    <property type="match status" value="1"/>
</dbReference>
<sequence length="788" mass="86448">MTATYRLQLHAGFTFADAERVVPYVSRLGVTHLYLSPVLQATAGSMHGYDVVDHGRVNEELGGQAGLERLAATAREHGLGLVVDVVPNHMALAAPLYLNGPLWHVLAEGPGSPYATWFDVDWDALDGKLGLPLLWDTLEATFEAGRLVLAEHDGRQVLRHEDHVFPVAEGTEGDDVREVLARQHYVLAGWREKDRVLNYRRFFDIEGLVGVRVEDPDVFEATHRVLLDLNHRGVLEGFRIDHPDGLADPEGYLRALRRASRVGTAVWVEKILEPSEHLPTGWMCDGTTGYDALRAITAALVDPTTASLLEESWRGVGGAADFEAVVEEAKREVVGSVLVPERDRLVRRAAEFADGVDTGRLTDAVTELLVAADVYRAYARPGRPAEGEAVEVLRHARDRAAAARPDLSDVLDRLLDVAAKPSPSAPAECDFATRLQQTWGPVMAKSVEDTAFYRWHLLTALNEVGGDPTLVGTAGPELLHLWATEQQSRWPLGMTTLSTHDTKRSEDVRARLLALAGDAESWALCTEAFAEAAEEQGVDAVTAHLLWQTLAGVGDISGDRLTTYLTKAVREAKQHTAWIDGDPDYEQRVLALGEEARTQGRLRALVDTALDHNRGAVRALVLGQKLLQLTVPGVPDTYQGCELVNLALVDPDNRHAVDYDARERRLDALRGEDARPADLDDEKLLLTHRTLLLRKELRHCFGDTGSYHPVVSSTRHAVGFTRGEEVAVLVTRAPARLEAGGGWGDHAVTLPAGLWRDELTETLHEGGAVRCDEAFATMPVALLRRVHI</sequence>
<dbReference type="Gene3D" id="1.10.10.470">
    <property type="entry name" value="Maltooligosyl trehalose synthase, domain 4"/>
    <property type="match status" value="1"/>
</dbReference>
<dbReference type="Pfam" id="PF00128">
    <property type="entry name" value="Alpha-amylase"/>
    <property type="match status" value="1"/>
</dbReference>
<dbReference type="Proteomes" id="UP000291189">
    <property type="component" value="Unassembled WGS sequence"/>
</dbReference>
<dbReference type="AlphaFoldDB" id="A0A4Q5JAB2"/>
<dbReference type="PANTHER" id="PTHR10357:SF216">
    <property type="entry name" value="MALTOOLIGOSYL TREHALOSE SYNTHASE-RELATED"/>
    <property type="match status" value="1"/>
</dbReference>
<feature type="domain" description="Glycosyl hydrolase family 13 catalytic" evidence="1">
    <location>
        <begin position="1"/>
        <end position="670"/>
    </location>
</feature>
<evidence type="ECO:0000313" key="2">
    <source>
        <dbReference type="EMBL" id="RYU15680.1"/>
    </source>
</evidence>
<dbReference type="NCBIfam" id="TIGR02401">
    <property type="entry name" value="trehalose_TreY"/>
    <property type="match status" value="1"/>
</dbReference>
<dbReference type="GO" id="GO:0030980">
    <property type="term" value="P:alpha-glucan catabolic process"/>
    <property type="evidence" value="ECO:0007669"/>
    <property type="project" value="TreeGrafter"/>
</dbReference>
<dbReference type="Gene3D" id="3.20.20.80">
    <property type="entry name" value="Glycosidases"/>
    <property type="match status" value="1"/>
</dbReference>
<protein>
    <submittedName>
        <fullName evidence="2">Malto-oligosyltrehalose synthase</fullName>
    </submittedName>
</protein>
<dbReference type="InterPro" id="IPR006047">
    <property type="entry name" value="GH13_cat_dom"/>
</dbReference>
<reference evidence="2 3" key="1">
    <citation type="submission" date="2019-01" db="EMBL/GenBank/DDBJ databases">
        <title>Nocardioides guangzhouensis sp. nov., an actinobacterium isolated from soil.</title>
        <authorList>
            <person name="Fu Y."/>
            <person name="Cai Y."/>
            <person name="Lin Z."/>
            <person name="Chen P."/>
        </authorList>
    </citation>
    <scope>NUCLEOTIDE SEQUENCE [LARGE SCALE GENOMIC DNA]</scope>
    <source>
        <strain evidence="2 3">NBRC 105384</strain>
    </source>
</reference>
<name>A0A4Q5JAB2_9ACTN</name>
<dbReference type="CDD" id="cd11336">
    <property type="entry name" value="AmyAc_MTSase"/>
    <property type="match status" value="1"/>
</dbReference>
<dbReference type="GO" id="GO:0005992">
    <property type="term" value="P:trehalose biosynthetic process"/>
    <property type="evidence" value="ECO:0007669"/>
    <property type="project" value="TreeGrafter"/>
</dbReference>
<dbReference type="InterPro" id="IPR013797">
    <property type="entry name" value="Maltooligo_trehalose_synth_4"/>
</dbReference>
<dbReference type="GO" id="GO:0047470">
    <property type="term" value="F:(1,4)-alpha-D-glucan 1-alpha-D-glucosylmutase activity"/>
    <property type="evidence" value="ECO:0007669"/>
    <property type="project" value="TreeGrafter"/>
</dbReference>
<evidence type="ECO:0000259" key="1">
    <source>
        <dbReference type="SMART" id="SM00642"/>
    </source>
</evidence>
<dbReference type="InterPro" id="IPR012767">
    <property type="entry name" value="Trehalose_TreY"/>
</dbReference>
<dbReference type="PANTHER" id="PTHR10357">
    <property type="entry name" value="ALPHA-AMYLASE FAMILY MEMBER"/>
    <property type="match status" value="1"/>
</dbReference>
<gene>
    <name evidence="2" type="primary">treY</name>
    <name evidence="2" type="ORF">ETU37_00760</name>
</gene>
<evidence type="ECO:0000313" key="3">
    <source>
        <dbReference type="Proteomes" id="UP000291189"/>
    </source>
</evidence>
<proteinExistence type="predicted"/>
<dbReference type="Gene3D" id="3.30.1590.10">
    <property type="entry name" value="Maltooligosyl trehalose synthase, domain 2"/>
    <property type="match status" value="1"/>
</dbReference>
<dbReference type="InterPro" id="IPR017853">
    <property type="entry name" value="GH"/>
</dbReference>
<organism evidence="2 3">
    <name type="scientific">Nocardioides iriomotensis</name>
    <dbReference type="NCBI Taxonomy" id="715784"/>
    <lineage>
        <taxon>Bacteria</taxon>
        <taxon>Bacillati</taxon>
        <taxon>Actinomycetota</taxon>
        <taxon>Actinomycetes</taxon>
        <taxon>Propionibacteriales</taxon>
        <taxon>Nocardioidaceae</taxon>
        <taxon>Nocardioides</taxon>
    </lineage>
</organism>